<sequence length="157" mass="16950">MNGRIATPVAVNSTPAVPRTKFRHRARVRPRSANALLRSATTRLSTVPWENLARQALADLRMPGTWDTEVRLRRLVGVSAWALLLGLVGLVLGARVLFGIFTAMPLWYVTLLFALGIPGVIATVGAFLTLHKGQLTWKLMGIASAAEVLTVAATLLS</sequence>
<organism evidence="2 3">
    <name type="scientific">Planosporangium thailandense</name>
    <dbReference type="NCBI Taxonomy" id="765197"/>
    <lineage>
        <taxon>Bacteria</taxon>
        <taxon>Bacillati</taxon>
        <taxon>Actinomycetota</taxon>
        <taxon>Actinomycetes</taxon>
        <taxon>Micromonosporales</taxon>
        <taxon>Micromonosporaceae</taxon>
        <taxon>Planosporangium</taxon>
    </lineage>
</organism>
<dbReference type="RefSeq" id="WP_167928608.1">
    <property type="nucleotide sequence ID" value="NZ_JAATVY010000035.1"/>
</dbReference>
<name>A0ABX0Y6E6_9ACTN</name>
<comment type="caution">
    <text evidence="2">The sequence shown here is derived from an EMBL/GenBank/DDBJ whole genome shotgun (WGS) entry which is preliminary data.</text>
</comment>
<evidence type="ECO:0000313" key="3">
    <source>
        <dbReference type="Proteomes" id="UP000722989"/>
    </source>
</evidence>
<reference evidence="2 3" key="1">
    <citation type="submission" date="2020-03" db="EMBL/GenBank/DDBJ databases">
        <title>WGS of the type strain of Planosporangium spp.</title>
        <authorList>
            <person name="Thawai C."/>
        </authorList>
    </citation>
    <scope>NUCLEOTIDE SEQUENCE [LARGE SCALE GENOMIC DNA]</scope>
    <source>
        <strain evidence="2 3">TBRC 5610</strain>
    </source>
</reference>
<keyword evidence="1" id="KW-0472">Membrane</keyword>
<evidence type="ECO:0000313" key="2">
    <source>
        <dbReference type="EMBL" id="NJC73702.1"/>
    </source>
</evidence>
<gene>
    <name evidence="2" type="ORF">HC031_28865</name>
</gene>
<dbReference type="Proteomes" id="UP000722989">
    <property type="component" value="Unassembled WGS sequence"/>
</dbReference>
<proteinExistence type="predicted"/>
<keyword evidence="3" id="KW-1185">Reference proteome</keyword>
<keyword evidence="1" id="KW-1133">Transmembrane helix</keyword>
<accession>A0ABX0Y6E6</accession>
<protein>
    <submittedName>
        <fullName evidence="2">Uncharacterized protein</fullName>
    </submittedName>
</protein>
<keyword evidence="1" id="KW-0812">Transmembrane</keyword>
<dbReference type="EMBL" id="JAATVY010000035">
    <property type="protein sequence ID" value="NJC73702.1"/>
    <property type="molecule type" value="Genomic_DNA"/>
</dbReference>
<evidence type="ECO:0000256" key="1">
    <source>
        <dbReference type="SAM" id="Phobius"/>
    </source>
</evidence>
<feature type="transmembrane region" description="Helical" evidence="1">
    <location>
        <begin position="107"/>
        <end position="130"/>
    </location>
</feature>
<feature type="transmembrane region" description="Helical" evidence="1">
    <location>
        <begin position="81"/>
        <end position="101"/>
    </location>
</feature>